<evidence type="ECO:0000313" key="1">
    <source>
        <dbReference type="EMBL" id="STY86501.1"/>
    </source>
</evidence>
<accession>A0A378PI91</accession>
<protein>
    <submittedName>
        <fullName evidence="1">Uncharacterized protein</fullName>
    </submittedName>
</protein>
<sequence>MGLSRFIVDGIELRSSNSSDSAENELGRKDELKDIAEGEKAFIGRINKLIQEFNEDQSVVA</sequence>
<proteinExistence type="predicted"/>
<evidence type="ECO:0000313" key="2">
    <source>
        <dbReference type="Proteomes" id="UP000255102"/>
    </source>
</evidence>
<gene>
    <name evidence="1" type="ORF">NCTC11227_00488</name>
</gene>
<dbReference type="EMBL" id="UGPW01000001">
    <property type="protein sequence ID" value="STY86501.1"/>
    <property type="molecule type" value="Genomic_DNA"/>
</dbReference>
<organism evidence="1 2">
    <name type="scientific">Moraxella ovis</name>
    <dbReference type="NCBI Taxonomy" id="29433"/>
    <lineage>
        <taxon>Bacteria</taxon>
        <taxon>Pseudomonadati</taxon>
        <taxon>Pseudomonadota</taxon>
        <taxon>Gammaproteobacteria</taxon>
        <taxon>Moraxellales</taxon>
        <taxon>Moraxellaceae</taxon>
        <taxon>Moraxella</taxon>
    </lineage>
</organism>
<reference evidence="1 2" key="1">
    <citation type="submission" date="2018-06" db="EMBL/GenBank/DDBJ databases">
        <authorList>
            <consortium name="Pathogen Informatics"/>
            <person name="Doyle S."/>
        </authorList>
    </citation>
    <scope>NUCLEOTIDE SEQUENCE [LARGE SCALE GENOMIC DNA]</scope>
    <source>
        <strain evidence="1 2">NCTC11227</strain>
    </source>
</reference>
<dbReference type="AlphaFoldDB" id="A0A378PI91"/>
<name>A0A378PI91_9GAMM</name>
<dbReference type="Proteomes" id="UP000255102">
    <property type="component" value="Unassembled WGS sequence"/>
</dbReference>